<dbReference type="STRING" id="237561.A0A1D8PIH3"/>
<comment type="subcellular location">
    <subcellularLocation>
        <location evidence="1">Endoplasmic reticulum membrane</location>
        <topology evidence="1">Single-pass type I membrane protein</topology>
    </subcellularLocation>
</comment>
<dbReference type="GO" id="GO:0001411">
    <property type="term" value="C:hyphal tip"/>
    <property type="evidence" value="ECO:0000314"/>
    <property type="project" value="CGD"/>
</dbReference>
<reference evidence="14 15" key="1">
    <citation type="journal article" date="2004" name="Proc. Natl. Acad. Sci. U.S.A.">
        <title>The diploid genome sequence of Candida albicans.</title>
        <authorList>
            <person name="Jones T."/>
            <person name="Federspiel N.A."/>
            <person name="Chibana H."/>
            <person name="Dungan J."/>
            <person name="Kalman S."/>
            <person name="Magee B.B."/>
            <person name="Newport G."/>
            <person name="Thorstenson Y.R."/>
            <person name="Agabian N."/>
            <person name="Magee P.T."/>
            <person name="Davis R.W."/>
            <person name="Scherer S."/>
        </authorList>
    </citation>
    <scope>NUCLEOTIDE SEQUENCE [LARGE SCALE GENOMIC DNA]</scope>
    <source>
        <strain evidence="15">SC5314 / ATCC MYA-2876</strain>
    </source>
</reference>
<feature type="signal peptide" evidence="11">
    <location>
        <begin position="1"/>
        <end position="21"/>
    </location>
</feature>
<keyword evidence="4 10" id="KW-0812">Transmembrane</keyword>
<keyword evidence="8 10" id="KW-0472">Membrane</keyword>
<name>A0A1D8PIH3_CANAL</name>
<dbReference type="PANTHER" id="PTHR28285:SF1">
    <property type="entry name" value="PROTEIN BIG1"/>
    <property type="match status" value="1"/>
</dbReference>
<dbReference type="Pfam" id="PF20520">
    <property type="entry name" value="Ac45-VOA1_TM"/>
    <property type="match status" value="1"/>
</dbReference>
<dbReference type="KEGG" id="cal:CAALFM_C209390WA"/>
<evidence type="ECO:0000256" key="9">
    <source>
        <dbReference type="ARBA" id="ARBA00023316"/>
    </source>
</evidence>
<comment type="similarity">
    <text evidence="2">Belongs to the BIG1 family.</text>
</comment>
<evidence type="ECO:0000256" key="4">
    <source>
        <dbReference type="ARBA" id="ARBA00022692"/>
    </source>
</evidence>
<dbReference type="SMR" id="A0A1D8PIH3"/>
<evidence type="ECO:0000256" key="5">
    <source>
        <dbReference type="ARBA" id="ARBA00022729"/>
    </source>
</evidence>
<reference evidence="14 15" key="3">
    <citation type="journal article" date="2013" name="Genome Biol.">
        <title>Assembly of a phased diploid Candida albicans genome facilitates allele-specific measurements and provides a simple model for repeat and indel structure.</title>
        <authorList>
            <person name="Muzzey D."/>
            <person name="Schwartz K."/>
            <person name="Weissman J.S."/>
            <person name="Sherlock G."/>
        </authorList>
    </citation>
    <scope>NUCLEOTIDE SEQUENCE [LARGE SCALE GENOMIC DNA]</scope>
    <source>
        <strain evidence="15">SC5314 / ATCC MYA-2876</strain>
    </source>
</reference>
<dbReference type="GO" id="GO:0006897">
    <property type="term" value="P:endocytosis"/>
    <property type="evidence" value="ECO:0000315"/>
    <property type="project" value="CGD"/>
</dbReference>
<dbReference type="CGD" id="CAL0000185787">
    <property type="gene designation" value="ABG1"/>
</dbReference>
<evidence type="ECO:0000256" key="6">
    <source>
        <dbReference type="ARBA" id="ARBA00022824"/>
    </source>
</evidence>
<evidence type="ECO:0000256" key="3">
    <source>
        <dbReference type="ARBA" id="ARBA00022089"/>
    </source>
</evidence>
<dbReference type="InterPro" id="IPR037654">
    <property type="entry name" value="Big1"/>
</dbReference>
<keyword evidence="5 11" id="KW-0732">Signal</keyword>
<feature type="transmembrane region" description="Helical" evidence="10">
    <location>
        <begin position="241"/>
        <end position="264"/>
    </location>
</feature>
<keyword evidence="9" id="KW-0961">Cell wall biogenesis/degradation</keyword>
<accession>A0A1D8PIH3</accession>
<dbReference type="GO" id="GO:0031505">
    <property type="term" value="P:fungal-type cell wall organization"/>
    <property type="evidence" value="ECO:0000315"/>
    <property type="project" value="CGD"/>
</dbReference>
<evidence type="ECO:0000256" key="8">
    <source>
        <dbReference type="ARBA" id="ARBA00023136"/>
    </source>
</evidence>
<evidence type="ECO:0000256" key="1">
    <source>
        <dbReference type="ARBA" id="ARBA00004115"/>
    </source>
</evidence>
<evidence type="ECO:0000259" key="12">
    <source>
        <dbReference type="Pfam" id="PF20520"/>
    </source>
</evidence>
<dbReference type="GO" id="GO:0007033">
    <property type="term" value="P:vacuole organization"/>
    <property type="evidence" value="ECO:0000315"/>
    <property type="project" value="CGD"/>
</dbReference>
<evidence type="ECO:0000313" key="15">
    <source>
        <dbReference type="Proteomes" id="UP000000559"/>
    </source>
</evidence>
<feature type="domain" description="V-type proton ATPase subunit S1/VOA1 transmembrane" evidence="12">
    <location>
        <begin position="240"/>
        <end position="279"/>
    </location>
</feature>
<keyword evidence="6" id="KW-0256">Endoplasmic reticulum</keyword>
<dbReference type="RefSeq" id="XP_710678.2">
    <property type="nucleotide sequence ID" value="XM_705586.2"/>
</dbReference>
<proteinExistence type="inferred from homology"/>
<organism evidence="14 15">
    <name type="scientific">Candida albicans (strain SC5314 / ATCC MYA-2876)</name>
    <name type="common">Yeast</name>
    <dbReference type="NCBI Taxonomy" id="237561"/>
    <lineage>
        <taxon>Eukaryota</taxon>
        <taxon>Fungi</taxon>
        <taxon>Dikarya</taxon>
        <taxon>Ascomycota</taxon>
        <taxon>Saccharomycotina</taxon>
        <taxon>Pichiomycetes</taxon>
        <taxon>Debaryomycetaceae</taxon>
        <taxon>Candida/Lodderomyces clade</taxon>
        <taxon>Candida</taxon>
    </lineage>
</organism>
<dbReference type="Proteomes" id="UP000000559">
    <property type="component" value="Chromosome 2"/>
</dbReference>
<evidence type="ECO:0000256" key="2">
    <source>
        <dbReference type="ARBA" id="ARBA00008203"/>
    </source>
</evidence>
<dbReference type="GO" id="GO:0000920">
    <property type="term" value="P:septum digestion after cytokinesis"/>
    <property type="evidence" value="ECO:0000315"/>
    <property type="project" value="CGD"/>
</dbReference>
<keyword evidence="15" id="KW-1185">Reference proteome</keyword>
<dbReference type="AlphaFoldDB" id="A0A1D8PIH3"/>
<reference evidence="14 15" key="2">
    <citation type="journal article" date="2007" name="Genome Biol.">
        <title>Assembly of the Candida albicans genome into sixteen supercontigs aligned on the eight chromosomes.</title>
        <authorList>
            <person name="van het Hoog M."/>
            <person name="Rast T.J."/>
            <person name="Martchenko M."/>
            <person name="Grindle S."/>
            <person name="Dignard D."/>
            <person name="Hogues H."/>
            <person name="Cuomo C."/>
            <person name="Berriman M."/>
            <person name="Scherer S."/>
            <person name="Magee B.B."/>
            <person name="Whiteway M."/>
            <person name="Chibana H."/>
            <person name="Nantel A."/>
            <person name="Magee P.T."/>
        </authorList>
    </citation>
    <scope>GENOME REANNOTATION</scope>
    <source>
        <strain evidence="15">SC5314 / ATCC MYA-2876</strain>
    </source>
</reference>
<dbReference type="PANTHER" id="PTHR28285">
    <property type="entry name" value="PROTEIN BIG1"/>
    <property type="match status" value="1"/>
</dbReference>
<evidence type="ECO:0000256" key="7">
    <source>
        <dbReference type="ARBA" id="ARBA00022989"/>
    </source>
</evidence>
<dbReference type="InterPro" id="IPR046756">
    <property type="entry name" value="VAS1/VOA1_TM"/>
</dbReference>
<dbReference type="eggNOG" id="ENOG502S5C0">
    <property type="taxonomic scope" value="Eukaryota"/>
</dbReference>
<feature type="chain" id="PRO_5009111122" description="Protein BIG1" evidence="11">
    <location>
        <begin position="22"/>
        <end position="288"/>
    </location>
</feature>
<evidence type="ECO:0000256" key="11">
    <source>
        <dbReference type="SAM" id="SignalP"/>
    </source>
</evidence>
<dbReference type="OMA" id="KYQFFTS"/>
<dbReference type="InParanoid" id="A0A1D8PIH3"/>
<dbReference type="OrthoDB" id="9985059at2759"/>
<evidence type="ECO:0000313" key="13">
    <source>
        <dbReference type="CGD" id="CAL0000185787"/>
    </source>
</evidence>
<evidence type="ECO:0000256" key="10">
    <source>
        <dbReference type="SAM" id="Phobius"/>
    </source>
</evidence>
<protein>
    <recommendedName>
        <fullName evidence="3">Protein BIG1</fullName>
    </recommendedName>
</protein>
<dbReference type="GO" id="GO:0030139">
    <property type="term" value="C:endocytic vesicle"/>
    <property type="evidence" value="ECO:0000314"/>
    <property type="project" value="CGD"/>
</dbReference>
<dbReference type="GO" id="GO:0005774">
    <property type="term" value="C:vacuolar membrane"/>
    <property type="evidence" value="ECO:0000314"/>
    <property type="project" value="CGD"/>
</dbReference>
<dbReference type="EMBL" id="CP017624">
    <property type="protein sequence ID" value="AOW27922.1"/>
    <property type="molecule type" value="Genomic_DNA"/>
</dbReference>
<dbReference type="GO" id="GO:0030448">
    <property type="term" value="P:hyphal growth"/>
    <property type="evidence" value="ECO:0000315"/>
    <property type="project" value="CGD"/>
</dbReference>
<dbReference type="FunCoup" id="A0A1D8PIH3">
    <property type="interactions" value="39"/>
</dbReference>
<gene>
    <name evidence="13 14" type="primary">ABG1</name>
    <name evidence="14" type="ordered locus">CAALFM_C209390WA</name>
    <name evidence="13" type="ordered locus">orf19.9165</name>
</gene>
<dbReference type="GO" id="GO:0005789">
    <property type="term" value="C:endoplasmic reticulum membrane"/>
    <property type="evidence" value="ECO:0000318"/>
    <property type="project" value="GO_Central"/>
</dbReference>
<dbReference type="GeneID" id="3647715"/>
<dbReference type="VEuPathDB" id="FungiDB:C2_09390W_A"/>
<keyword evidence="7 10" id="KW-1133">Transmembrane helix</keyword>
<sequence length="288" mass="32941">MVSLSNLLVCLGLVVVPTTLAFSDTAPIIIHSNNQDALESNHKYITKFVDVKSKVDEIIKESCSDKNSKLFIYQIEDLSIESDYSWLLNKGSYPNVLYHEKNEANYDFNGKCEEKESGTVQFSVLKTGSLQEIYEKHKENKNEVFIIQVLPKFTSGHSLKAIKEKMYNLYNDEDIVISSKRDKQSDNENDAEIEQEIERDFEVAESLASEESDPVSIFDTDKQNKNGTVVKHDNLFTKYQFFTSGIWSGIIISGFLLVILYNALSWLSSLEITYASFEKQIDFDKKNE</sequence>
<evidence type="ECO:0000313" key="14">
    <source>
        <dbReference type="EMBL" id="AOW27922.1"/>
    </source>
</evidence>